<name>A0A2B3TTA1_BACCE</name>
<dbReference type="Proteomes" id="UP000224076">
    <property type="component" value="Unassembled WGS sequence"/>
</dbReference>
<evidence type="ECO:0000259" key="2">
    <source>
        <dbReference type="Pfam" id="PF01370"/>
    </source>
</evidence>
<comment type="similarity">
    <text evidence="1">Belongs to the NAD(P)-dependent epimerase/dehydratase family.</text>
</comment>
<organism evidence="3 4">
    <name type="scientific">Bacillus cereus</name>
    <dbReference type="NCBI Taxonomy" id="1396"/>
    <lineage>
        <taxon>Bacteria</taxon>
        <taxon>Bacillati</taxon>
        <taxon>Bacillota</taxon>
        <taxon>Bacilli</taxon>
        <taxon>Bacillales</taxon>
        <taxon>Bacillaceae</taxon>
        <taxon>Bacillus</taxon>
        <taxon>Bacillus cereus group</taxon>
    </lineage>
</organism>
<proteinExistence type="inferred from homology"/>
<dbReference type="Gene3D" id="3.90.25.10">
    <property type="entry name" value="UDP-galactose 4-epimerase, domain 1"/>
    <property type="match status" value="1"/>
</dbReference>
<dbReference type="InterPro" id="IPR036291">
    <property type="entry name" value="NAD(P)-bd_dom_sf"/>
</dbReference>
<accession>A0A2B3TTA1</accession>
<dbReference type="RefSeq" id="WP_098666389.1">
    <property type="nucleotide sequence ID" value="NZ_NVDG01000059.1"/>
</dbReference>
<feature type="domain" description="NAD-dependent epimerase/dehydratase" evidence="2">
    <location>
        <begin position="5"/>
        <end position="248"/>
    </location>
</feature>
<dbReference type="PANTHER" id="PTHR43000">
    <property type="entry name" value="DTDP-D-GLUCOSE 4,6-DEHYDRATASE-RELATED"/>
    <property type="match status" value="1"/>
</dbReference>
<dbReference type="Gene3D" id="3.40.50.720">
    <property type="entry name" value="NAD(P)-binding Rossmann-like Domain"/>
    <property type="match status" value="1"/>
</dbReference>
<dbReference type="InterPro" id="IPR001509">
    <property type="entry name" value="Epimerase_deHydtase"/>
</dbReference>
<evidence type="ECO:0000256" key="1">
    <source>
        <dbReference type="ARBA" id="ARBA00007637"/>
    </source>
</evidence>
<comment type="caution">
    <text evidence="3">The sequence shown here is derived from an EMBL/GenBank/DDBJ whole genome shotgun (WGS) entry which is preliminary data.</text>
</comment>
<reference evidence="3 4" key="1">
    <citation type="submission" date="2017-09" db="EMBL/GenBank/DDBJ databases">
        <title>Large-scale bioinformatics analysis of Bacillus genomes uncovers conserved roles of natural products in bacterial physiology.</title>
        <authorList>
            <consortium name="Agbiome Team Llc"/>
            <person name="Bleich R.M."/>
            <person name="Grubbs K.J."/>
            <person name="Santa Maria K.C."/>
            <person name="Allen S.E."/>
            <person name="Farag S."/>
            <person name="Shank E.A."/>
            <person name="Bowers A."/>
        </authorList>
    </citation>
    <scope>NUCLEOTIDE SEQUENCE [LARGE SCALE GENOMIC DNA]</scope>
    <source>
        <strain evidence="3 4">AFS061806</strain>
    </source>
</reference>
<dbReference type="Pfam" id="PF01370">
    <property type="entry name" value="Epimerase"/>
    <property type="match status" value="1"/>
</dbReference>
<dbReference type="AlphaFoldDB" id="A0A2B3TTA1"/>
<protein>
    <submittedName>
        <fullName evidence="3">UDP-glucose 4-epimerase</fullName>
    </submittedName>
</protein>
<gene>
    <name evidence="3" type="ORF">COK86_27335</name>
</gene>
<evidence type="ECO:0000313" key="4">
    <source>
        <dbReference type="Proteomes" id="UP000224076"/>
    </source>
</evidence>
<dbReference type="SUPFAM" id="SSF51735">
    <property type="entry name" value="NAD(P)-binding Rossmann-fold domains"/>
    <property type="match status" value="1"/>
</dbReference>
<dbReference type="EMBL" id="NVDG01000059">
    <property type="protein sequence ID" value="PFU37810.1"/>
    <property type="molecule type" value="Genomic_DNA"/>
</dbReference>
<sequence>MKETILVTGGAGFIGSHICERYVKEGHNVVIVDNLSSGRHENIERLLKKEGVYFYQLDILDKKKLEEVFQKHRPTVINHHAAQKSVPDSVENPTNDLKINLMGLINLITLAQQFPIQNFIYVSSGGALSKEIIGNEKSEETDIPQLISPYAITKFAGEQYIKIYSELYKFNFSILRYANVYGPRQIGDGECGVIPIFVDNILNQKDSILMTYPDMPRGCTRDYVYISDIVEANVLCLERKVNDIINIASGNEIGILDIYYTIREAFNSNLPIHVRGPRLGDVKRSVLNYKKAKELIGWEPRIDLKEGARSLKDYILHP</sequence>
<evidence type="ECO:0000313" key="3">
    <source>
        <dbReference type="EMBL" id="PFU37810.1"/>
    </source>
</evidence>